<dbReference type="InterPro" id="IPR027417">
    <property type="entry name" value="P-loop_NTPase"/>
</dbReference>
<evidence type="ECO:0000259" key="3">
    <source>
        <dbReference type="PROSITE" id="PS50893"/>
    </source>
</evidence>
<dbReference type="STRING" id="993689.GCA_002077135_02297"/>
<dbReference type="GO" id="GO:0005524">
    <property type="term" value="F:ATP binding"/>
    <property type="evidence" value="ECO:0007669"/>
    <property type="project" value="UniProtKB-KW"/>
</dbReference>
<dbReference type="GO" id="GO:0016887">
    <property type="term" value="F:ATP hydrolysis activity"/>
    <property type="evidence" value="ECO:0007669"/>
    <property type="project" value="InterPro"/>
</dbReference>
<dbReference type="InterPro" id="IPR003439">
    <property type="entry name" value="ABC_transporter-like_ATP-bd"/>
</dbReference>
<proteinExistence type="predicted"/>
<reference evidence="4 5" key="1">
    <citation type="submission" date="2017-02" db="EMBL/GenBank/DDBJ databases">
        <title>Whole genome sequencing of Metallibacterium scheffleri DSM 24874 (T).</title>
        <authorList>
            <person name="Kumar S."/>
            <person name="Patil P."/>
            <person name="Patil P.B."/>
        </authorList>
    </citation>
    <scope>NUCLEOTIDE SEQUENCE [LARGE SCALE GENOMIC DNA]</scope>
    <source>
        <strain evidence="4 5">DSM 24874</strain>
    </source>
</reference>
<dbReference type="EMBL" id="MWQO01000015">
    <property type="protein sequence ID" value="THD11176.1"/>
    <property type="molecule type" value="Genomic_DNA"/>
</dbReference>
<dbReference type="PROSITE" id="PS50893">
    <property type="entry name" value="ABC_TRANSPORTER_2"/>
    <property type="match status" value="2"/>
</dbReference>
<dbReference type="AlphaFoldDB" id="A0A4S3KQJ3"/>
<dbReference type="InterPro" id="IPR003593">
    <property type="entry name" value="AAA+_ATPase"/>
</dbReference>
<feature type="domain" description="ABC transporter" evidence="3">
    <location>
        <begin position="358"/>
        <end position="587"/>
    </location>
</feature>
<dbReference type="SUPFAM" id="SSF52540">
    <property type="entry name" value="P-loop containing nucleoside triphosphate hydrolases"/>
    <property type="match status" value="2"/>
</dbReference>
<feature type="domain" description="ABC transporter" evidence="3">
    <location>
        <begin position="13"/>
        <end position="246"/>
    </location>
</feature>
<gene>
    <name evidence="4" type="ORF">B1806_04605</name>
</gene>
<keyword evidence="2 4" id="KW-0067">ATP-binding</keyword>
<keyword evidence="5" id="KW-1185">Reference proteome</keyword>
<evidence type="ECO:0000256" key="2">
    <source>
        <dbReference type="ARBA" id="ARBA00022840"/>
    </source>
</evidence>
<dbReference type="PANTHER" id="PTHR43038:SF3">
    <property type="entry name" value="ABC TRANSPORTER G FAMILY MEMBER 20 ISOFORM X1"/>
    <property type="match status" value="1"/>
</dbReference>
<organism evidence="4 5">
    <name type="scientific">Metallibacterium scheffleri</name>
    <dbReference type="NCBI Taxonomy" id="993689"/>
    <lineage>
        <taxon>Bacteria</taxon>
        <taxon>Pseudomonadati</taxon>
        <taxon>Pseudomonadota</taxon>
        <taxon>Gammaproteobacteria</taxon>
        <taxon>Lysobacterales</taxon>
        <taxon>Rhodanobacteraceae</taxon>
        <taxon>Metallibacterium</taxon>
    </lineage>
</organism>
<name>A0A4S3KQJ3_9GAMM</name>
<evidence type="ECO:0000313" key="4">
    <source>
        <dbReference type="EMBL" id="THD11176.1"/>
    </source>
</evidence>
<dbReference type="PROSITE" id="PS00211">
    <property type="entry name" value="ABC_TRANSPORTER_1"/>
    <property type="match status" value="1"/>
</dbReference>
<dbReference type="PANTHER" id="PTHR43038">
    <property type="entry name" value="ATP-BINDING CASSETTE, SUB-FAMILY H, MEMBER 1"/>
    <property type="match status" value="1"/>
</dbReference>
<dbReference type="Proteomes" id="UP000307749">
    <property type="component" value="Unassembled WGS sequence"/>
</dbReference>
<dbReference type="OrthoDB" id="9775490at2"/>
<dbReference type="SMART" id="SM00382">
    <property type="entry name" value="AAA"/>
    <property type="match status" value="2"/>
</dbReference>
<evidence type="ECO:0000313" key="5">
    <source>
        <dbReference type="Proteomes" id="UP000307749"/>
    </source>
</evidence>
<keyword evidence="1" id="KW-0547">Nucleotide-binding</keyword>
<dbReference type="CDD" id="cd03230">
    <property type="entry name" value="ABC_DR_subfamily_A"/>
    <property type="match status" value="2"/>
</dbReference>
<comment type="caution">
    <text evidence="4">The sequence shown here is derived from an EMBL/GenBank/DDBJ whole genome shotgun (WGS) entry which is preliminary data.</text>
</comment>
<dbReference type="Pfam" id="PF00005">
    <property type="entry name" value="ABC_tran"/>
    <property type="match status" value="2"/>
</dbReference>
<dbReference type="InterPro" id="IPR017871">
    <property type="entry name" value="ABC_transporter-like_CS"/>
</dbReference>
<sequence>MSARTDAVEAPALVLDAVHKRFRQGKQAVEAIKGLSVQVQSGRITGLLGPDGAGKTTLMRLAAALLLPDAGAVRVLGHDSRHQAAAIQRDIGYMPQRFGLYEDLSVQENLALYADLQGLDATQRAARFDELLRLTALGPFGKRRAGDLSGGMKQKLGLACALLRAPRLLLLDEPTVGVDPISRRELWSIIKAMRAQGVTVLVSTAYLDEAELCDDIVLLHAGKLLAQQPPAAFNAPLLGHCYSVRHPALRRRQLQEVLRSRAGVVDALVQAESVRVVLQGNQPLTQAGEDWQPVQPHFEDAFVSLLAARGDGQAQVIERIDAGSAVHGDAQPGGPAAAALDSRLRGNDAGADAAKTVIEVHELRRFFGSFEAVKGIEFTVQRGEVFGLLGANGAGKSTTFRMLCGLLPASSGTLRVAGVDLRTARAAARARIGYVSQRFSLYGNLSVAQNLAFFASAYGLGGARRKARLDWAQREFELTAYLNAGAAELPLGFKQRLALACALMHEPSILFLDEPTSGVDPLARREFWQRINHLAESGVTVMITTHFMDEAEYCDHLVLMSLGEILAFGSPQEIRARVKTAAMPDPSMEDAFIGLIQAHEAQTRRAA</sequence>
<accession>A0A4S3KQJ3</accession>
<evidence type="ECO:0000256" key="1">
    <source>
        <dbReference type="ARBA" id="ARBA00022741"/>
    </source>
</evidence>
<dbReference type="Gene3D" id="3.40.50.300">
    <property type="entry name" value="P-loop containing nucleotide triphosphate hydrolases"/>
    <property type="match status" value="2"/>
</dbReference>
<protein>
    <submittedName>
        <fullName evidence="4">ABC transporter ATP-binding protein</fullName>
    </submittedName>
</protein>
<dbReference type="RefSeq" id="WP_081127849.1">
    <property type="nucleotide sequence ID" value="NZ_LDOS01000002.1"/>
</dbReference>